<evidence type="ECO:0000313" key="2">
    <source>
        <dbReference type="Proteomes" id="UP001145021"/>
    </source>
</evidence>
<sequence length="90" mass="9792">MTTAALSAKEMDAIESFLETVQEDAKAESGQTMEEIVHDLAAGLNLHNSAGLLYKYSPDTKTAYNTIYDTLLYLSVSGFSTPAQKKELAK</sequence>
<dbReference type="AlphaFoldDB" id="A0A9W7XLX8"/>
<feature type="non-terminal residue" evidence="1">
    <location>
        <position position="90"/>
    </location>
</feature>
<dbReference type="EMBL" id="JANBOH010000108">
    <property type="protein sequence ID" value="KAJ1645388.1"/>
    <property type="molecule type" value="Genomic_DNA"/>
</dbReference>
<name>A0A9W7XLX8_9FUNG</name>
<gene>
    <name evidence="1" type="ORF">LPJ64_003005</name>
</gene>
<keyword evidence="2" id="KW-1185">Reference proteome</keyword>
<comment type="caution">
    <text evidence="1">The sequence shown here is derived from an EMBL/GenBank/DDBJ whole genome shotgun (WGS) entry which is preliminary data.</text>
</comment>
<proteinExistence type="predicted"/>
<accession>A0A9W7XLX8</accession>
<protein>
    <submittedName>
        <fullName evidence="1">Uncharacterized protein</fullName>
    </submittedName>
</protein>
<reference evidence="1" key="1">
    <citation type="submission" date="2022-07" db="EMBL/GenBank/DDBJ databases">
        <title>Phylogenomic reconstructions and comparative analyses of Kickxellomycotina fungi.</title>
        <authorList>
            <person name="Reynolds N.K."/>
            <person name="Stajich J.E."/>
            <person name="Barry K."/>
            <person name="Grigoriev I.V."/>
            <person name="Crous P."/>
            <person name="Smith M.E."/>
        </authorList>
    </citation>
    <scope>NUCLEOTIDE SEQUENCE</scope>
    <source>
        <strain evidence="1">NBRC 105413</strain>
    </source>
</reference>
<organism evidence="1 2">
    <name type="scientific">Coemansia asiatica</name>
    <dbReference type="NCBI Taxonomy" id="1052880"/>
    <lineage>
        <taxon>Eukaryota</taxon>
        <taxon>Fungi</taxon>
        <taxon>Fungi incertae sedis</taxon>
        <taxon>Zoopagomycota</taxon>
        <taxon>Kickxellomycotina</taxon>
        <taxon>Kickxellomycetes</taxon>
        <taxon>Kickxellales</taxon>
        <taxon>Kickxellaceae</taxon>
        <taxon>Coemansia</taxon>
    </lineage>
</organism>
<evidence type="ECO:0000313" key="1">
    <source>
        <dbReference type="EMBL" id="KAJ1645388.1"/>
    </source>
</evidence>
<dbReference type="Proteomes" id="UP001145021">
    <property type="component" value="Unassembled WGS sequence"/>
</dbReference>